<evidence type="ECO:0008006" key="3">
    <source>
        <dbReference type="Google" id="ProtNLM"/>
    </source>
</evidence>
<proteinExistence type="predicted"/>
<dbReference type="InterPro" id="IPR029058">
    <property type="entry name" value="AB_hydrolase_fold"/>
</dbReference>
<dbReference type="PATRIC" id="fig|1414851.3.peg.287"/>
<accession>V8G951</accession>
<protein>
    <recommendedName>
        <fullName evidence="3">DUF452 family protein</fullName>
    </recommendedName>
</protein>
<organism evidence="1 2">
    <name type="scientific">Pelistega indica</name>
    <dbReference type="NCBI Taxonomy" id="1414851"/>
    <lineage>
        <taxon>Bacteria</taxon>
        <taxon>Pseudomonadati</taxon>
        <taxon>Pseudomonadota</taxon>
        <taxon>Betaproteobacteria</taxon>
        <taxon>Burkholderiales</taxon>
        <taxon>Alcaligenaceae</taxon>
        <taxon>Pelistega</taxon>
    </lineage>
</organism>
<evidence type="ECO:0000313" key="1">
    <source>
        <dbReference type="EMBL" id="ETD72945.1"/>
    </source>
</evidence>
<evidence type="ECO:0000313" key="2">
    <source>
        <dbReference type="Proteomes" id="UP000018766"/>
    </source>
</evidence>
<keyword evidence="2" id="KW-1185">Reference proteome</keyword>
<dbReference type="ESTHER" id="9burk-v8g951">
    <property type="family name" value="BioG_Pimeloyl-ACP-methyl-esterase"/>
</dbReference>
<dbReference type="RefSeq" id="WP_023949104.1">
    <property type="nucleotide sequence ID" value="NZ_AYSV01000008.1"/>
</dbReference>
<dbReference type="AlphaFoldDB" id="V8G951"/>
<dbReference type="OrthoDB" id="7688089at2"/>
<dbReference type="InterPro" id="IPR007398">
    <property type="entry name" value="BioG"/>
</dbReference>
<dbReference type="EMBL" id="AYSV01000008">
    <property type="protein sequence ID" value="ETD72945.1"/>
    <property type="molecule type" value="Genomic_DNA"/>
</dbReference>
<gene>
    <name evidence="1" type="ORF">V757_01345</name>
</gene>
<dbReference type="SUPFAM" id="SSF53474">
    <property type="entry name" value="alpha/beta-Hydrolases"/>
    <property type="match status" value="1"/>
</dbReference>
<name>V8G951_9BURK</name>
<comment type="caution">
    <text evidence="1">The sequence shown here is derived from an EMBL/GenBank/DDBJ whole genome shotgun (WGS) entry which is preliminary data.</text>
</comment>
<reference evidence="1 2" key="1">
    <citation type="submission" date="2013-11" db="EMBL/GenBank/DDBJ databases">
        <title>Genomic analysis of Pelistega sp. HM-7.</title>
        <authorList>
            <person name="Kumbhare S.V."/>
            <person name="Shetty S.A."/>
            <person name="Sharma O."/>
            <person name="Dhotre D.P."/>
        </authorList>
    </citation>
    <scope>NUCLEOTIDE SEQUENCE [LARGE SCALE GENOMIC DNA]</scope>
    <source>
        <strain evidence="1 2">HM-7</strain>
    </source>
</reference>
<dbReference type="Pfam" id="PF04301">
    <property type="entry name" value="BioG"/>
    <property type="match status" value="1"/>
</dbReference>
<dbReference type="Proteomes" id="UP000018766">
    <property type="component" value="Unassembled WGS sequence"/>
</dbReference>
<sequence>MKTEFVNHQGEHLLVYFAGWGTPPSIVKHLKLPDHTDLLICYQYHDLICNFNFTVYQSIRVVAWSMGVWVAERVMHNYKLLSATAINGTGTPCHAQTGIPPHIFQRTLNKLSPQTRHYFEHRMCLDKTTLSDYIQRQDYREFEDIRTELHFLSSAITNDTQKDLITWQNAIISRNDSIFPPVNLYRYWENRCKVIEYPYAHLLFHHFTEWKNFWEMMYD</sequence>